<sequence>MKKAITLSIFSVFLVACASNDKVEVATDEPIQYMDLTSDDKKELIKEYWVVEKRQEPKYPIDAARKGLSGCVDLIVGINSDGRLGGYKVKKSYPEGVFDEHAAAALTHWKWVATEINSDKTPVLTSIQLDFMVSGSKNKTESENQCGYSHNLYL</sequence>
<protein>
    <submittedName>
        <fullName evidence="7">Energy transducer TonB</fullName>
    </submittedName>
</protein>
<evidence type="ECO:0000313" key="8">
    <source>
        <dbReference type="Proteomes" id="UP001336314"/>
    </source>
</evidence>
<feature type="signal peptide" evidence="5">
    <location>
        <begin position="1"/>
        <end position="18"/>
    </location>
</feature>
<keyword evidence="5" id="KW-0732">Signal</keyword>
<evidence type="ECO:0000256" key="3">
    <source>
        <dbReference type="ARBA" id="ARBA00022989"/>
    </source>
</evidence>
<organism evidence="7 8">
    <name type="scientific">Alkalimonas cellulosilytica</name>
    <dbReference type="NCBI Taxonomy" id="3058395"/>
    <lineage>
        <taxon>Bacteria</taxon>
        <taxon>Pseudomonadati</taxon>
        <taxon>Pseudomonadota</taxon>
        <taxon>Gammaproteobacteria</taxon>
        <taxon>Alkalimonas</taxon>
    </lineage>
</organism>
<name>A0ABU7J851_9GAMM</name>
<dbReference type="RefSeq" id="WP_330129645.1">
    <property type="nucleotide sequence ID" value="NZ_JAUHLI010000014.1"/>
</dbReference>
<accession>A0ABU7J851</accession>
<evidence type="ECO:0000313" key="7">
    <source>
        <dbReference type="EMBL" id="MEE2002584.1"/>
    </source>
</evidence>
<comment type="subcellular location">
    <subcellularLocation>
        <location evidence="1">Membrane</location>
        <topology evidence="1">Single-pass membrane protein</topology>
    </subcellularLocation>
</comment>
<dbReference type="InterPro" id="IPR037682">
    <property type="entry name" value="TonB_C"/>
</dbReference>
<keyword evidence="4" id="KW-0472">Membrane</keyword>
<dbReference type="Proteomes" id="UP001336314">
    <property type="component" value="Unassembled WGS sequence"/>
</dbReference>
<evidence type="ECO:0000256" key="5">
    <source>
        <dbReference type="SAM" id="SignalP"/>
    </source>
</evidence>
<feature type="domain" description="TonB C-terminal" evidence="6">
    <location>
        <begin position="44"/>
        <end position="140"/>
    </location>
</feature>
<evidence type="ECO:0000256" key="2">
    <source>
        <dbReference type="ARBA" id="ARBA00022692"/>
    </source>
</evidence>
<keyword evidence="8" id="KW-1185">Reference proteome</keyword>
<evidence type="ECO:0000256" key="4">
    <source>
        <dbReference type="ARBA" id="ARBA00023136"/>
    </source>
</evidence>
<evidence type="ECO:0000256" key="1">
    <source>
        <dbReference type="ARBA" id="ARBA00004167"/>
    </source>
</evidence>
<dbReference type="Gene3D" id="3.30.1150.10">
    <property type="match status" value="1"/>
</dbReference>
<keyword evidence="3" id="KW-1133">Transmembrane helix</keyword>
<dbReference type="NCBIfam" id="TIGR01352">
    <property type="entry name" value="tonB_Cterm"/>
    <property type="match status" value="1"/>
</dbReference>
<keyword evidence="2" id="KW-0812">Transmembrane</keyword>
<dbReference type="SUPFAM" id="SSF74653">
    <property type="entry name" value="TolA/TonB C-terminal domain"/>
    <property type="match status" value="1"/>
</dbReference>
<evidence type="ECO:0000259" key="6">
    <source>
        <dbReference type="PROSITE" id="PS52015"/>
    </source>
</evidence>
<gene>
    <name evidence="7" type="ORF">QWY20_14085</name>
</gene>
<proteinExistence type="predicted"/>
<dbReference type="PROSITE" id="PS52015">
    <property type="entry name" value="TONB_CTD"/>
    <property type="match status" value="1"/>
</dbReference>
<comment type="caution">
    <text evidence="7">The sequence shown here is derived from an EMBL/GenBank/DDBJ whole genome shotgun (WGS) entry which is preliminary data.</text>
</comment>
<dbReference type="EMBL" id="JAUHLI010000014">
    <property type="protein sequence ID" value="MEE2002584.1"/>
    <property type="molecule type" value="Genomic_DNA"/>
</dbReference>
<feature type="chain" id="PRO_5045569205" evidence="5">
    <location>
        <begin position="19"/>
        <end position="154"/>
    </location>
</feature>
<dbReference type="Pfam" id="PF03544">
    <property type="entry name" value="TonB_C"/>
    <property type="match status" value="1"/>
</dbReference>
<dbReference type="InterPro" id="IPR006260">
    <property type="entry name" value="TonB/TolA_C"/>
</dbReference>
<reference evidence="7 8" key="1">
    <citation type="submission" date="2023-07" db="EMBL/GenBank/DDBJ databases">
        <title>Alkalimonas sp., MEB108 novel, alkaliphilic bacterium isolated from Lonar Lake, India.</title>
        <authorList>
            <person name="Joshi A."/>
            <person name="Thite S."/>
        </authorList>
    </citation>
    <scope>NUCLEOTIDE SEQUENCE [LARGE SCALE GENOMIC DNA]</scope>
    <source>
        <strain evidence="7 8">MEB108</strain>
    </source>
</reference>
<dbReference type="PROSITE" id="PS51257">
    <property type="entry name" value="PROKAR_LIPOPROTEIN"/>
    <property type="match status" value="1"/>
</dbReference>